<dbReference type="Pfam" id="PF00041">
    <property type="entry name" value="fn3"/>
    <property type="match status" value="1"/>
</dbReference>
<dbReference type="CDD" id="cd00063">
    <property type="entry name" value="FN3"/>
    <property type="match status" value="1"/>
</dbReference>
<dbReference type="InterPro" id="IPR001322">
    <property type="entry name" value="Lamin_tail_dom"/>
</dbReference>
<dbReference type="InterPro" id="IPR003961">
    <property type="entry name" value="FN3_dom"/>
</dbReference>
<evidence type="ECO:0008006" key="5">
    <source>
        <dbReference type="Google" id="ProtNLM"/>
    </source>
</evidence>
<feature type="domain" description="LTD" evidence="2">
    <location>
        <begin position="214"/>
        <end position="427"/>
    </location>
</feature>
<accession>A0A917E2Q1</accession>
<dbReference type="InterPro" id="IPR036116">
    <property type="entry name" value="FN3_sf"/>
</dbReference>
<comment type="caution">
    <text evidence="3">The sequence shown here is derived from an EMBL/GenBank/DDBJ whole genome shotgun (WGS) entry which is preliminary data.</text>
</comment>
<dbReference type="Gene3D" id="2.60.40.1260">
    <property type="entry name" value="Lamin Tail domain"/>
    <property type="match status" value="3"/>
</dbReference>
<name>A0A917E2Q1_9BACL</name>
<proteinExistence type="predicted"/>
<dbReference type="PROSITE" id="PS50853">
    <property type="entry name" value="FN3"/>
    <property type="match status" value="1"/>
</dbReference>
<dbReference type="SUPFAM" id="SSF49265">
    <property type="entry name" value="Fibronectin type III"/>
    <property type="match status" value="1"/>
</dbReference>
<keyword evidence="4" id="KW-1185">Reference proteome</keyword>
<evidence type="ECO:0000313" key="3">
    <source>
        <dbReference type="EMBL" id="GGD99251.1"/>
    </source>
</evidence>
<dbReference type="Pfam" id="PF00932">
    <property type="entry name" value="LTD"/>
    <property type="match status" value="3"/>
</dbReference>
<dbReference type="InterPro" id="IPR013783">
    <property type="entry name" value="Ig-like_fold"/>
</dbReference>
<dbReference type="SUPFAM" id="SSF74853">
    <property type="entry name" value="Lamin A/C globular tail domain"/>
    <property type="match status" value="3"/>
</dbReference>
<reference evidence="3" key="1">
    <citation type="journal article" date="2014" name="Int. J. Syst. Evol. Microbiol.">
        <title>Complete genome sequence of Corynebacterium casei LMG S-19264T (=DSM 44701T), isolated from a smear-ripened cheese.</title>
        <authorList>
            <consortium name="US DOE Joint Genome Institute (JGI-PGF)"/>
            <person name="Walter F."/>
            <person name="Albersmeier A."/>
            <person name="Kalinowski J."/>
            <person name="Ruckert C."/>
        </authorList>
    </citation>
    <scope>NUCLEOTIDE SEQUENCE</scope>
    <source>
        <strain evidence="3">CGMCC 1.15178</strain>
    </source>
</reference>
<feature type="domain" description="LTD" evidence="2">
    <location>
        <begin position="812"/>
        <end position="948"/>
    </location>
</feature>
<dbReference type="Gene3D" id="2.60.40.10">
    <property type="entry name" value="Immunoglobulins"/>
    <property type="match status" value="1"/>
</dbReference>
<dbReference type="EMBL" id="BMHP01000011">
    <property type="protein sequence ID" value="GGD99251.1"/>
    <property type="molecule type" value="Genomic_DNA"/>
</dbReference>
<evidence type="ECO:0000313" key="4">
    <source>
        <dbReference type="Proteomes" id="UP000612456"/>
    </source>
</evidence>
<protein>
    <recommendedName>
        <fullName evidence="5">Lamin tail domain-containing protein</fullName>
    </recommendedName>
</protein>
<gene>
    <name evidence="3" type="ORF">GCM10010911_67720</name>
</gene>
<dbReference type="AlphaFoldDB" id="A0A917E2Q1"/>
<feature type="domain" description="LTD" evidence="2">
    <location>
        <begin position="43"/>
        <end position="185"/>
    </location>
</feature>
<evidence type="ECO:0000259" key="2">
    <source>
        <dbReference type="PROSITE" id="PS51841"/>
    </source>
</evidence>
<organism evidence="3 4">
    <name type="scientific">Paenibacillus nasutitermitis</name>
    <dbReference type="NCBI Taxonomy" id="1652958"/>
    <lineage>
        <taxon>Bacteria</taxon>
        <taxon>Bacillati</taxon>
        <taxon>Bacillota</taxon>
        <taxon>Bacilli</taxon>
        <taxon>Bacillales</taxon>
        <taxon>Paenibacillaceae</taxon>
        <taxon>Paenibacillus</taxon>
    </lineage>
</organism>
<dbReference type="Proteomes" id="UP000612456">
    <property type="component" value="Unassembled WGS sequence"/>
</dbReference>
<reference evidence="3" key="2">
    <citation type="submission" date="2020-09" db="EMBL/GenBank/DDBJ databases">
        <authorList>
            <person name="Sun Q."/>
            <person name="Zhou Y."/>
        </authorList>
    </citation>
    <scope>NUCLEOTIDE SEQUENCE</scope>
    <source>
        <strain evidence="3">CGMCC 1.15178</strain>
    </source>
</reference>
<dbReference type="InterPro" id="IPR036415">
    <property type="entry name" value="Lamin_tail_dom_sf"/>
</dbReference>
<dbReference type="PROSITE" id="PS51841">
    <property type="entry name" value="LTD"/>
    <property type="match status" value="3"/>
</dbReference>
<feature type="domain" description="Fibronectin type-III" evidence="1">
    <location>
        <begin position="405"/>
        <end position="490"/>
    </location>
</feature>
<sequence>MPPGNIFYKKKVISMKILKTTILFVSALLVLQGLLLFPGSGNRKAYAASISVPDIMITEITPDTRTLNTTSGTPDAFEFIELYNSTNVAINLKNYEVIYQWDSNQETHQINADMIIQPKATLVVWISSVASANLADFNRNFGVSLSPSQIFRYIDDGMSNTQNRTLFIANPNHTILSSAGYTATDVHENKGIMYAFPLDGGSVMRKISNNTNASPGVVEEQQVPPLLPPLMITEITPNSLKVDGTSGTPDAFEYIELYNTTDFPILLQNHKIVYQKENSQESWPISANKTIAAKSTMVIWIHEVNGTATLSDFNQNYGTTLTSSQVYMIYDDGLANESARTISIANSSGMAISTASYVPADVHENKGIVYRFPNDGSNIMRKTNNSSLGTPGSLVNGQLPVVQHVPTGLQSSPGTNQVTLSWTPITGAGITSYLIYVNGVYHSSVPSNQHIASVSGLEDDMTYAFQVSSVDSSEQESLKSDIVTCAPKLESITQESYVPPQTGSFPEYGRWFNEATPAGYIPGLAQNFVPQGIGYVSSENWYLISAYRQDGKPSMLSVVNASTGQMVKAMSIYFSDGRPYPGHAGGVTVSTSNVWISSDGYLYRIPLQEIINASDGSHIHIQDKFATGTRSSFATYNNGVLWSGEFHSGTEYPTNASHTLTATDGTVQSAWMTGFILDPQTDRIPSGKLVDENTPVTPDYILSTIDNIQGAAIVSDQRIVLTRVNGGRYTDSTIYSYTDFLSNPPDTHVTVNSSSVPVWFLDSNTQTAVLNAPPLAEGITTSGHSLGIVFESGTSRFKADGKYPTDNIWRVETVPKLLITEITPDSLKADGTSGTPDAFEFIELYNTTDSPINLKGYNVIYQTDSSQWNWEITSNKTIPAKGTFVIWVHQPSVSATLDDFNQNYGTALTASQVYQYNDNGMSNSFERTISIADANGNPISTASYLPSDINENDGIRYLYPLDGSIKLRKSASNTLGTPGSVSSEQVPAW</sequence>
<evidence type="ECO:0000259" key="1">
    <source>
        <dbReference type="PROSITE" id="PS50853"/>
    </source>
</evidence>